<accession>A0ABU2S786</accession>
<feature type="domain" description="AMP-binding enzyme C-terminal" evidence="2">
    <location>
        <begin position="433"/>
        <end position="513"/>
    </location>
</feature>
<dbReference type="RefSeq" id="WP_311617854.1">
    <property type="nucleotide sequence ID" value="NZ_JAVREV010000006.1"/>
</dbReference>
<evidence type="ECO:0000313" key="4">
    <source>
        <dbReference type="Proteomes" id="UP001183615"/>
    </source>
</evidence>
<feature type="domain" description="AMP-dependent synthetase/ligase" evidence="1">
    <location>
        <begin position="16"/>
        <end position="375"/>
    </location>
</feature>
<evidence type="ECO:0000259" key="1">
    <source>
        <dbReference type="Pfam" id="PF00501"/>
    </source>
</evidence>
<dbReference type="PANTHER" id="PTHR45527:SF1">
    <property type="entry name" value="FATTY ACID SYNTHASE"/>
    <property type="match status" value="1"/>
</dbReference>
<dbReference type="Proteomes" id="UP001183615">
    <property type="component" value="Unassembled WGS sequence"/>
</dbReference>
<name>A0ABU2S786_9ACTN</name>
<comment type="caution">
    <text evidence="3">The sequence shown here is derived from an EMBL/GenBank/DDBJ whole genome shotgun (WGS) entry which is preliminary data.</text>
</comment>
<proteinExistence type="predicted"/>
<protein>
    <submittedName>
        <fullName evidence="3">Amino acid adenylation domain-containing protein</fullName>
    </submittedName>
</protein>
<dbReference type="Pfam" id="PF13193">
    <property type="entry name" value="AMP-binding_C"/>
    <property type="match status" value="1"/>
</dbReference>
<dbReference type="PROSITE" id="PS00455">
    <property type="entry name" value="AMP_BINDING"/>
    <property type="match status" value="1"/>
</dbReference>
<dbReference type="InterPro" id="IPR020845">
    <property type="entry name" value="AMP-binding_CS"/>
</dbReference>
<dbReference type="InterPro" id="IPR000873">
    <property type="entry name" value="AMP-dep_synth/lig_dom"/>
</dbReference>
<evidence type="ECO:0000313" key="3">
    <source>
        <dbReference type="EMBL" id="MDT0443505.1"/>
    </source>
</evidence>
<dbReference type="NCBIfam" id="TIGR01733">
    <property type="entry name" value="AA-adenyl-dom"/>
    <property type="match status" value="1"/>
</dbReference>
<dbReference type="InterPro" id="IPR042099">
    <property type="entry name" value="ANL_N_sf"/>
</dbReference>
<dbReference type="InterPro" id="IPR010071">
    <property type="entry name" value="AA_adenyl_dom"/>
</dbReference>
<dbReference type="Pfam" id="PF00501">
    <property type="entry name" value="AMP-binding"/>
    <property type="match status" value="1"/>
</dbReference>
<dbReference type="PANTHER" id="PTHR45527">
    <property type="entry name" value="NONRIBOSOMAL PEPTIDE SYNTHETASE"/>
    <property type="match status" value="1"/>
</dbReference>
<gene>
    <name evidence="3" type="ORF">RM779_13010</name>
</gene>
<dbReference type="SUPFAM" id="SSF56801">
    <property type="entry name" value="Acetyl-CoA synthetase-like"/>
    <property type="match status" value="1"/>
</dbReference>
<organism evidence="3 4">
    <name type="scientific">Streptomyces johnsoniae</name>
    <dbReference type="NCBI Taxonomy" id="3075532"/>
    <lineage>
        <taxon>Bacteria</taxon>
        <taxon>Bacillati</taxon>
        <taxon>Actinomycetota</taxon>
        <taxon>Actinomycetes</taxon>
        <taxon>Kitasatosporales</taxon>
        <taxon>Streptomycetaceae</taxon>
        <taxon>Streptomyces</taxon>
    </lineage>
</organism>
<sequence>MSTGAAGSPLIHTAVEYHAARTPDAVALVRGSVRVTYAELDAAASACATALEERGAGPGGFVPVVMPRSPALVAVLLGVLKSGAAYAVLDPGWPLPRLRALLGLLRPRVAVAPGAADAADAPGALGALGALGDWAGAVWSPPPEGEFGRLAERATRRPGRPVDGSSPATVFFTSGTTGRPKAVVSGHRATTSLFCGGFAPFASRPTMIQAAPPTWDGFTLETWGPLLNGGTCVLPDGAYLLPGTLRGLADEHGVDTVWLTASLFHLFLDEDPGCFQGLSQVLTGAERLSVPRVGAFLERHSATALTNGYGPVETCVFATARRVRPADCATTTGIPIGVPVPGRRVHLLTDGREAAAPGTTGEICVSGEGLAVGYLGDPRLTAERFPVLPLGGVPTRVYRTGDLGFLDGDGVLHFLGRGDRQVKIRGHRVEPEEVEAAARDVSGVRECAVVPVPGEDESHEGLALFYTQEKDADGSDRLDARTLRRTLAAALPRHLVPERVYSRERLPLTASGKLDRVALTNSLRRPDHPEGDL</sequence>
<dbReference type="InterPro" id="IPR045851">
    <property type="entry name" value="AMP-bd_C_sf"/>
</dbReference>
<evidence type="ECO:0000259" key="2">
    <source>
        <dbReference type="Pfam" id="PF13193"/>
    </source>
</evidence>
<keyword evidence="4" id="KW-1185">Reference proteome</keyword>
<dbReference type="InterPro" id="IPR025110">
    <property type="entry name" value="AMP-bd_C"/>
</dbReference>
<dbReference type="EMBL" id="JAVREV010000006">
    <property type="protein sequence ID" value="MDT0443505.1"/>
    <property type="molecule type" value="Genomic_DNA"/>
</dbReference>
<dbReference type="Gene3D" id="3.40.50.12780">
    <property type="entry name" value="N-terminal domain of ligase-like"/>
    <property type="match status" value="1"/>
</dbReference>
<dbReference type="Gene3D" id="3.30.300.30">
    <property type="match status" value="1"/>
</dbReference>
<reference evidence="4" key="1">
    <citation type="submission" date="2023-07" db="EMBL/GenBank/DDBJ databases">
        <title>30 novel species of actinomycetes from the DSMZ collection.</title>
        <authorList>
            <person name="Nouioui I."/>
        </authorList>
    </citation>
    <scope>NUCLEOTIDE SEQUENCE [LARGE SCALE GENOMIC DNA]</scope>
    <source>
        <strain evidence="4">DSM 41886</strain>
    </source>
</reference>